<name>A0AAV9GX13_9PEZI</name>
<dbReference type="Gene3D" id="3.40.50.1110">
    <property type="entry name" value="SGNH hydrolase"/>
    <property type="match status" value="1"/>
</dbReference>
<dbReference type="SUPFAM" id="SSF52266">
    <property type="entry name" value="SGNH hydrolase"/>
    <property type="match status" value="1"/>
</dbReference>
<dbReference type="InterPro" id="IPR037460">
    <property type="entry name" value="SEST-like"/>
</dbReference>
<keyword evidence="3" id="KW-1185">Reference proteome</keyword>
<accession>A0AAV9GX13</accession>
<evidence type="ECO:0000256" key="1">
    <source>
        <dbReference type="SAM" id="SignalP"/>
    </source>
</evidence>
<dbReference type="PANTHER" id="PTHR37981:SF1">
    <property type="entry name" value="SGNH HYDROLASE-TYPE ESTERASE DOMAIN-CONTAINING PROTEIN"/>
    <property type="match status" value="1"/>
</dbReference>
<protein>
    <submittedName>
        <fullName evidence="2">SGNH hydrolase-type esterase domain-containing protein</fullName>
    </submittedName>
</protein>
<organism evidence="2 3">
    <name type="scientific">Podospora aff. communis PSN243</name>
    <dbReference type="NCBI Taxonomy" id="3040156"/>
    <lineage>
        <taxon>Eukaryota</taxon>
        <taxon>Fungi</taxon>
        <taxon>Dikarya</taxon>
        <taxon>Ascomycota</taxon>
        <taxon>Pezizomycotina</taxon>
        <taxon>Sordariomycetes</taxon>
        <taxon>Sordariomycetidae</taxon>
        <taxon>Sordariales</taxon>
        <taxon>Podosporaceae</taxon>
        <taxon>Podospora</taxon>
    </lineage>
</organism>
<comment type="caution">
    <text evidence="2">The sequence shown here is derived from an EMBL/GenBank/DDBJ whole genome shotgun (WGS) entry which is preliminary data.</text>
</comment>
<dbReference type="GO" id="GO:0016788">
    <property type="term" value="F:hydrolase activity, acting on ester bonds"/>
    <property type="evidence" value="ECO:0007669"/>
    <property type="project" value="InterPro"/>
</dbReference>
<gene>
    <name evidence="2" type="ORF">QBC34DRAFT_457265</name>
</gene>
<dbReference type="Proteomes" id="UP001321760">
    <property type="component" value="Unassembled WGS sequence"/>
</dbReference>
<dbReference type="EMBL" id="MU865925">
    <property type="protein sequence ID" value="KAK4452235.1"/>
    <property type="molecule type" value="Genomic_DNA"/>
</dbReference>
<evidence type="ECO:0000313" key="2">
    <source>
        <dbReference type="EMBL" id="KAK4452235.1"/>
    </source>
</evidence>
<dbReference type="PANTHER" id="PTHR37981">
    <property type="entry name" value="LIPASE 2"/>
    <property type="match status" value="1"/>
</dbReference>
<proteinExistence type="predicted"/>
<keyword evidence="2" id="KW-0378">Hydrolase</keyword>
<keyword evidence="1" id="KW-0732">Signal</keyword>
<dbReference type="SUPFAM" id="SSF51322">
    <property type="entry name" value="Cyanovirin-N"/>
    <property type="match status" value="1"/>
</dbReference>
<feature type="signal peptide" evidence="1">
    <location>
        <begin position="1"/>
        <end position="19"/>
    </location>
</feature>
<reference evidence="2" key="1">
    <citation type="journal article" date="2023" name="Mol. Phylogenet. Evol.">
        <title>Genome-scale phylogeny and comparative genomics of the fungal order Sordariales.</title>
        <authorList>
            <person name="Hensen N."/>
            <person name="Bonometti L."/>
            <person name="Westerberg I."/>
            <person name="Brannstrom I.O."/>
            <person name="Guillou S."/>
            <person name="Cros-Aarteil S."/>
            <person name="Calhoun S."/>
            <person name="Haridas S."/>
            <person name="Kuo A."/>
            <person name="Mondo S."/>
            <person name="Pangilinan J."/>
            <person name="Riley R."/>
            <person name="LaButti K."/>
            <person name="Andreopoulos B."/>
            <person name="Lipzen A."/>
            <person name="Chen C."/>
            <person name="Yan M."/>
            <person name="Daum C."/>
            <person name="Ng V."/>
            <person name="Clum A."/>
            <person name="Steindorff A."/>
            <person name="Ohm R.A."/>
            <person name="Martin F."/>
            <person name="Silar P."/>
            <person name="Natvig D.O."/>
            <person name="Lalanne C."/>
            <person name="Gautier V."/>
            <person name="Ament-Velasquez S.L."/>
            <person name="Kruys A."/>
            <person name="Hutchinson M.I."/>
            <person name="Powell A.J."/>
            <person name="Barry K."/>
            <person name="Miller A.N."/>
            <person name="Grigoriev I.V."/>
            <person name="Debuchy R."/>
            <person name="Gladieux P."/>
            <person name="Hiltunen Thoren M."/>
            <person name="Johannesson H."/>
        </authorList>
    </citation>
    <scope>NUCLEOTIDE SEQUENCE</scope>
    <source>
        <strain evidence="2">PSN243</strain>
    </source>
</reference>
<evidence type="ECO:0000313" key="3">
    <source>
        <dbReference type="Proteomes" id="UP001321760"/>
    </source>
</evidence>
<dbReference type="Gene3D" id="2.30.60.10">
    <property type="entry name" value="Cyanovirin-N"/>
    <property type="match status" value="1"/>
</dbReference>
<reference evidence="2" key="2">
    <citation type="submission" date="2023-05" db="EMBL/GenBank/DDBJ databases">
        <authorList>
            <consortium name="Lawrence Berkeley National Laboratory"/>
            <person name="Steindorff A."/>
            <person name="Hensen N."/>
            <person name="Bonometti L."/>
            <person name="Westerberg I."/>
            <person name="Brannstrom I.O."/>
            <person name="Guillou S."/>
            <person name="Cros-Aarteil S."/>
            <person name="Calhoun S."/>
            <person name="Haridas S."/>
            <person name="Kuo A."/>
            <person name="Mondo S."/>
            <person name="Pangilinan J."/>
            <person name="Riley R."/>
            <person name="Labutti K."/>
            <person name="Andreopoulos B."/>
            <person name="Lipzen A."/>
            <person name="Chen C."/>
            <person name="Yanf M."/>
            <person name="Daum C."/>
            <person name="Ng V."/>
            <person name="Clum A."/>
            <person name="Ohm R."/>
            <person name="Martin F."/>
            <person name="Silar P."/>
            <person name="Natvig D."/>
            <person name="Lalanne C."/>
            <person name="Gautier V."/>
            <person name="Ament-Velasquez S.L."/>
            <person name="Kruys A."/>
            <person name="Hutchinson M.I."/>
            <person name="Powell A.J."/>
            <person name="Barry K."/>
            <person name="Miller A.N."/>
            <person name="Grigoriev I.V."/>
            <person name="Debuchy R."/>
            <person name="Gladieux P."/>
            <person name="Thoren M.H."/>
            <person name="Johannesson H."/>
        </authorList>
    </citation>
    <scope>NUCLEOTIDE SEQUENCE</scope>
    <source>
        <strain evidence="2">PSN243</strain>
    </source>
</reference>
<dbReference type="GO" id="GO:0006629">
    <property type="term" value="P:lipid metabolic process"/>
    <property type="evidence" value="ECO:0007669"/>
    <property type="project" value="TreeGrafter"/>
</dbReference>
<dbReference type="InterPro" id="IPR036514">
    <property type="entry name" value="SGNH_hydro_sf"/>
</dbReference>
<dbReference type="InterPro" id="IPR036673">
    <property type="entry name" value="Cyanovirin-N_sf"/>
</dbReference>
<dbReference type="AlphaFoldDB" id="A0AAV9GX13"/>
<feature type="chain" id="PRO_5043933874" evidence="1">
    <location>
        <begin position="20"/>
        <end position="550"/>
    </location>
</feature>
<sequence length="550" mass="60811">MTLTKIAGLLTLVGVGALAQREEIDSYRKDPNFVPYETPTQKVAEWIALGDSYTAGTGSNGDKEKVGVDAVRGMRSWAHQMSEDAGRWQEINGGGDLPRFTWTAYTGDRAQELRSQQLREGAFENRAWANRGRGIPFGKPQLAAMTIGGNDALLSIILNDCIYRAWLPGDCQKTIAHVKDLVTGPRFADTIAEAMFKVVRFGRDQGGAAPPQSFQLYVLPYIDFFNADDGNTACDTVDWRFWWFVDACPLTLTLRRQLNELSQLVNGVIKKEAENLVDMGVIYVGDVNPKYDKHRFCEPDRTNDKMVDAETWFWSRYSKVDTDDEGSAAAADDQAQRLLDFVLPGKGLRADALQRPPWEEPEAAQKFPDFESLLRASEDVNATETPFYMLRTFHPKGTAYTLHKDMFLDAIRANRNPAGGVGGGGAPMSTKCQDAKMLPQDIEFPKSSYRHHVGAACRAADGTMVKSTQDLNLCVGWSKAERKMVPHDEGLMGGDCVDCKIENNGLVCACRDPADPTGVMLDGSIGLDDFMKVRDDGLMECFGHLSARDG</sequence>